<name>A0AAV6NJ33_9ROSI</name>
<feature type="non-terminal residue" evidence="2">
    <location>
        <position position="1"/>
    </location>
</feature>
<dbReference type="Proteomes" id="UP000685013">
    <property type="component" value="Chromosome 5"/>
</dbReference>
<protein>
    <submittedName>
        <fullName evidence="2">Uncharacterized protein</fullName>
    </submittedName>
</protein>
<evidence type="ECO:0000313" key="3">
    <source>
        <dbReference type="Proteomes" id="UP000685013"/>
    </source>
</evidence>
<evidence type="ECO:0000256" key="1">
    <source>
        <dbReference type="SAM" id="MobiDB-lite"/>
    </source>
</evidence>
<reference evidence="2 3" key="1">
    <citation type="journal article" date="2021" name="Hortic Res">
        <title>The domestication of Cucurbita argyrosperma as revealed by the genome of its wild relative.</title>
        <authorList>
            <person name="Barrera-Redondo J."/>
            <person name="Sanchez-de la Vega G."/>
            <person name="Aguirre-Liguori J.A."/>
            <person name="Castellanos-Morales G."/>
            <person name="Gutierrez-Guerrero Y.T."/>
            <person name="Aguirre-Dugua X."/>
            <person name="Aguirre-Planter E."/>
            <person name="Tenaillon M.I."/>
            <person name="Lira-Saade R."/>
            <person name="Eguiarte L.E."/>
        </authorList>
    </citation>
    <scope>NUCLEOTIDE SEQUENCE [LARGE SCALE GENOMIC DNA]</scope>
    <source>
        <strain evidence="2">JBR-2021</strain>
    </source>
</reference>
<gene>
    <name evidence="2" type="ORF">SDJN03_08081</name>
</gene>
<feature type="compositionally biased region" description="Basic and acidic residues" evidence="1">
    <location>
        <begin position="53"/>
        <end position="77"/>
    </location>
</feature>
<feature type="compositionally biased region" description="Polar residues" evidence="1">
    <location>
        <begin position="37"/>
        <end position="50"/>
    </location>
</feature>
<feature type="compositionally biased region" description="Basic and acidic residues" evidence="1">
    <location>
        <begin position="9"/>
        <end position="21"/>
    </location>
</feature>
<feature type="region of interest" description="Disordered" evidence="1">
    <location>
        <begin position="1"/>
        <end position="21"/>
    </location>
</feature>
<organism evidence="2 3">
    <name type="scientific">Cucurbita argyrosperma subsp. sororia</name>
    <dbReference type="NCBI Taxonomy" id="37648"/>
    <lineage>
        <taxon>Eukaryota</taxon>
        <taxon>Viridiplantae</taxon>
        <taxon>Streptophyta</taxon>
        <taxon>Embryophyta</taxon>
        <taxon>Tracheophyta</taxon>
        <taxon>Spermatophyta</taxon>
        <taxon>Magnoliopsida</taxon>
        <taxon>eudicotyledons</taxon>
        <taxon>Gunneridae</taxon>
        <taxon>Pentapetalae</taxon>
        <taxon>rosids</taxon>
        <taxon>fabids</taxon>
        <taxon>Cucurbitales</taxon>
        <taxon>Cucurbitaceae</taxon>
        <taxon>Cucurbiteae</taxon>
        <taxon>Cucurbita</taxon>
    </lineage>
</organism>
<dbReference type="AlphaFoldDB" id="A0AAV6NJ33"/>
<accession>A0AAV6NJ33</accession>
<evidence type="ECO:0000313" key="2">
    <source>
        <dbReference type="EMBL" id="KAG6598303.1"/>
    </source>
</evidence>
<sequence length="98" mass="11345">MTISAVSTKMDKAKSLGEKKNSIKLEDMAFSTLTLQKPYSRRTSNQSGFSRLSLKDPKTKSTKVESPNRSEEKYWKDEEKQRRWVKKCAAKRKVEVKS</sequence>
<proteinExistence type="predicted"/>
<comment type="caution">
    <text evidence="2">The sequence shown here is derived from an EMBL/GenBank/DDBJ whole genome shotgun (WGS) entry which is preliminary data.</text>
</comment>
<feature type="region of interest" description="Disordered" evidence="1">
    <location>
        <begin position="37"/>
        <end position="77"/>
    </location>
</feature>
<dbReference type="EMBL" id="JAGKQH010000005">
    <property type="protein sequence ID" value="KAG6598303.1"/>
    <property type="molecule type" value="Genomic_DNA"/>
</dbReference>
<keyword evidence="3" id="KW-1185">Reference proteome</keyword>